<dbReference type="RefSeq" id="WP_275468190.1">
    <property type="nucleotide sequence ID" value="NZ_CP110232.1"/>
</dbReference>
<dbReference type="EMBL" id="CP110232">
    <property type="protein sequence ID" value="WEG72387.1"/>
    <property type="molecule type" value="Genomic_DNA"/>
</dbReference>
<dbReference type="KEGG" id="vie:OL234_05225"/>
<reference evidence="1" key="1">
    <citation type="submission" date="2022-10" db="EMBL/GenBank/DDBJ databases">
        <title>Vagococcus sp. isolated from poultry meat.</title>
        <authorList>
            <person name="Johansson P."/>
            <person name="Bjorkroth J."/>
        </authorList>
    </citation>
    <scope>NUCLEOTIDE SEQUENCE</scope>
    <source>
        <strain evidence="1">STAA11</strain>
    </source>
</reference>
<dbReference type="AlphaFoldDB" id="A0AAF0CT69"/>
<name>A0AAF0CT69_9ENTE</name>
<evidence type="ECO:0000313" key="1">
    <source>
        <dbReference type="EMBL" id="WEG72387.1"/>
    </source>
</evidence>
<proteinExistence type="predicted"/>
<gene>
    <name evidence="1" type="ORF">OL234_05225</name>
</gene>
<sequence>MTVYKDKTKLLSDDDSHHYLDSITKQLATYLLEKIFGKDVRESFS</sequence>
<organism evidence="1 2">
    <name type="scientific">Vagococcus intermedius</name>
    <dbReference type="NCBI Taxonomy" id="2991418"/>
    <lineage>
        <taxon>Bacteria</taxon>
        <taxon>Bacillati</taxon>
        <taxon>Bacillota</taxon>
        <taxon>Bacilli</taxon>
        <taxon>Lactobacillales</taxon>
        <taxon>Enterococcaceae</taxon>
        <taxon>Vagococcus</taxon>
    </lineage>
</organism>
<keyword evidence="2" id="KW-1185">Reference proteome</keyword>
<dbReference type="Proteomes" id="UP001179647">
    <property type="component" value="Chromosome"/>
</dbReference>
<accession>A0AAF0CT69</accession>
<protein>
    <submittedName>
        <fullName evidence="1">Uncharacterized protein</fullName>
    </submittedName>
</protein>
<evidence type="ECO:0000313" key="2">
    <source>
        <dbReference type="Proteomes" id="UP001179647"/>
    </source>
</evidence>